<gene>
    <name evidence="2" type="primary">ygxB</name>
    <name evidence="2" type="ORF">GCM10011391_38510</name>
</gene>
<feature type="transmembrane region" description="Helical" evidence="1">
    <location>
        <begin position="434"/>
        <end position="453"/>
    </location>
</feature>
<feature type="transmembrane region" description="Helical" evidence="1">
    <location>
        <begin position="79"/>
        <end position="100"/>
    </location>
</feature>
<dbReference type="NCBIfam" id="NF033912">
    <property type="entry name" value="msc"/>
    <property type="match status" value="1"/>
</dbReference>
<feature type="transmembrane region" description="Helical" evidence="1">
    <location>
        <begin position="304"/>
        <end position="327"/>
    </location>
</feature>
<feature type="transmembrane region" description="Helical" evidence="1">
    <location>
        <begin position="175"/>
        <end position="192"/>
    </location>
</feature>
<dbReference type="RefSeq" id="WP_188698758.1">
    <property type="nucleotide sequence ID" value="NZ_BMIR01000031.1"/>
</dbReference>
<sequence length="510" mass="55567">MHITELFTSWTQYLGGLPNLIFALFILLVGWLISKGVSSSLTKILSKSGLDEKVGGWIAQEEEQGAPRSTPISATVGKVIYYVLLVFLYLIFFNMLNLSIVAQPIANMLSAITTAIPNVIWAALILLLAWVVAIVLKFLVEVGGRKLHIQHLLMKINTVENEDQGNRFLSMLGKIVFYLVIVLFLPAILGPLKIVGITQPLSLMIAKFLNFIPYFVAAGVIGLIGWLIAKVVRDLLANLLRTMGLDKASERLGLSEILGGRRLSSMIGTIAFVLILIPTAITVLKQLHVQGIAQPAIQMLNEVFVIIPNIVVALLMIVLGIIVGRWVSRFITNLLGSLGFNRLPSSLGLHSLKMQVPPSQWVGKIAQIVILLLFSVEALQILHFNILVTIVSVVIGYLPNLLVAIVIVGAGLYLGHLVSRLLSGIGNSVGTNMIFFSQTAKYAIFVFSLFMALDQLNVATSIIHAAFILCLGAIAVAFALSFGLGGRQFASKQLEKWEQKMASESDGHNE</sequence>
<evidence type="ECO:0008006" key="4">
    <source>
        <dbReference type="Google" id="ProtNLM"/>
    </source>
</evidence>
<accession>A0A8J2YNP0</accession>
<dbReference type="GO" id="GO:0008381">
    <property type="term" value="F:mechanosensitive monoatomic ion channel activity"/>
    <property type="evidence" value="ECO:0007669"/>
    <property type="project" value="InterPro"/>
</dbReference>
<comment type="caution">
    <text evidence="2">The sequence shown here is derived from an EMBL/GenBank/DDBJ whole genome shotgun (WGS) entry which is preliminary data.</text>
</comment>
<feature type="transmembrane region" description="Helical" evidence="1">
    <location>
        <begin position="120"/>
        <end position="140"/>
    </location>
</feature>
<feature type="transmembrane region" description="Helical" evidence="1">
    <location>
        <begin position="212"/>
        <end position="232"/>
    </location>
</feature>
<reference evidence="2" key="2">
    <citation type="submission" date="2020-09" db="EMBL/GenBank/DDBJ databases">
        <authorList>
            <person name="Sun Q."/>
            <person name="Zhou Y."/>
        </authorList>
    </citation>
    <scope>NUCLEOTIDE SEQUENCE</scope>
    <source>
        <strain evidence="2">CGMCC 1.15371</strain>
    </source>
</reference>
<dbReference type="Proteomes" id="UP000628775">
    <property type="component" value="Unassembled WGS sequence"/>
</dbReference>
<keyword evidence="1" id="KW-0812">Transmembrane</keyword>
<name>A0A8J2YNP0_9BACL</name>
<proteinExistence type="predicted"/>
<feature type="transmembrane region" description="Helical" evidence="1">
    <location>
        <begin position="459"/>
        <end position="484"/>
    </location>
</feature>
<evidence type="ECO:0000313" key="3">
    <source>
        <dbReference type="Proteomes" id="UP000628775"/>
    </source>
</evidence>
<dbReference type="PANTHER" id="PTHR30221:SF1">
    <property type="entry name" value="SMALL-CONDUCTANCE MECHANOSENSITIVE CHANNEL"/>
    <property type="match status" value="1"/>
</dbReference>
<dbReference type="InterPro" id="IPR045275">
    <property type="entry name" value="MscS_archaea/bacteria_type"/>
</dbReference>
<dbReference type="Gene3D" id="1.10.287.1260">
    <property type="match status" value="2"/>
</dbReference>
<feature type="transmembrane region" description="Helical" evidence="1">
    <location>
        <begin position="263"/>
        <end position="284"/>
    </location>
</feature>
<feature type="transmembrane region" description="Helical" evidence="1">
    <location>
        <begin position="401"/>
        <end position="422"/>
    </location>
</feature>
<dbReference type="AlphaFoldDB" id="A0A8J2YNP0"/>
<organism evidence="2 3">
    <name type="scientific">Pullulanibacillus camelliae</name>
    <dbReference type="NCBI Taxonomy" id="1707096"/>
    <lineage>
        <taxon>Bacteria</taxon>
        <taxon>Bacillati</taxon>
        <taxon>Bacillota</taxon>
        <taxon>Bacilli</taxon>
        <taxon>Bacillales</taxon>
        <taxon>Sporolactobacillaceae</taxon>
        <taxon>Pullulanibacillus</taxon>
    </lineage>
</organism>
<dbReference type="EMBL" id="BMIR01000031">
    <property type="protein sequence ID" value="GGE55827.1"/>
    <property type="molecule type" value="Genomic_DNA"/>
</dbReference>
<dbReference type="InterPro" id="IPR008910">
    <property type="entry name" value="MSC_TM_helix"/>
</dbReference>
<keyword evidence="1" id="KW-1133">Transmembrane helix</keyword>
<keyword evidence="1" id="KW-0472">Membrane</keyword>
<dbReference type="Pfam" id="PF05552">
    <property type="entry name" value="MS_channel_1st_1"/>
    <property type="match status" value="5"/>
</dbReference>
<evidence type="ECO:0000256" key="1">
    <source>
        <dbReference type="SAM" id="Phobius"/>
    </source>
</evidence>
<protein>
    <recommendedName>
        <fullName evidence="4">Mechanosensitive ion channel</fullName>
    </recommendedName>
</protein>
<dbReference type="PANTHER" id="PTHR30221">
    <property type="entry name" value="SMALL-CONDUCTANCE MECHANOSENSITIVE CHANNEL"/>
    <property type="match status" value="1"/>
</dbReference>
<reference evidence="2" key="1">
    <citation type="journal article" date="2014" name="Int. J. Syst. Evol. Microbiol.">
        <title>Complete genome sequence of Corynebacterium casei LMG S-19264T (=DSM 44701T), isolated from a smear-ripened cheese.</title>
        <authorList>
            <consortium name="US DOE Joint Genome Institute (JGI-PGF)"/>
            <person name="Walter F."/>
            <person name="Albersmeier A."/>
            <person name="Kalinowski J."/>
            <person name="Ruckert C."/>
        </authorList>
    </citation>
    <scope>NUCLEOTIDE SEQUENCE</scope>
    <source>
        <strain evidence="2">CGMCC 1.15371</strain>
    </source>
</reference>
<feature type="transmembrane region" description="Helical" evidence="1">
    <location>
        <begin position="12"/>
        <end position="33"/>
    </location>
</feature>
<evidence type="ECO:0000313" key="2">
    <source>
        <dbReference type="EMBL" id="GGE55827.1"/>
    </source>
</evidence>
<keyword evidence="3" id="KW-1185">Reference proteome</keyword>
<feature type="transmembrane region" description="Helical" evidence="1">
    <location>
        <begin position="368"/>
        <end position="395"/>
    </location>
</feature>